<reference evidence="3 4" key="1">
    <citation type="submission" date="2011-05" db="EMBL/GenBank/DDBJ databases">
        <authorList>
            <person name="Muzny D."/>
            <person name="Qin X."/>
            <person name="Deng J."/>
            <person name="Jiang H."/>
            <person name="Liu Y."/>
            <person name="Qu J."/>
            <person name="Song X.-Z."/>
            <person name="Zhang L."/>
            <person name="Thornton R."/>
            <person name="Coyle M."/>
            <person name="Francisco L."/>
            <person name="Jackson L."/>
            <person name="Javaid M."/>
            <person name="Korchina V."/>
            <person name="Kovar C."/>
            <person name="Mata R."/>
            <person name="Mathew T."/>
            <person name="Ngo R."/>
            <person name="Nguyen L."/>
            <person name="Nguyen N."/>
            <person name="Okwuonu G."/>
            <person name="Ongeri F."/>
            <person name="Pham C."/>
            <person name="Simmons D."/>
            <person name="Wilczek-Boney K."/>
            <person name="Hale W."/>
            <person name="Jakkamsetti A."/>
            <person name="Pham P."/>
            <person name="Ruth R."/>
            <person name="San Lucas F."/>
            <person name="Warren J."/>
            <person name="Zhang J."/>
            <person name="Zhao Z."/>
            <person name="Zhou C."/>
            <person name="Zhu D."/>
            <person name="Lee S."/>
            <person name="Bess C."/>
            <person name="Blankenburg K."/>
            <person name="Forbes L."/>
            <person name="Fu Q."/>
            <person name="Gubbala S."/>
            <person name="Hirani K."/>
            <person name="Jayaseelan J.C."/>
            <person name="Lara F."/>
            <person name="Munidasa M."/>
            <person name="Palculict T."/>
            <person name="Patil S."/>
            <person name="Pu L.-L."/>
            <person name="Saada N."/>
            <person name="Tang L."/>
            <person name="Weissenberger G."/>
            <person name="Zhu Y."/>
            <person name="Hemphill L."/>
            <person name="Shang Y."/>
            <person name="Youmans B."/>
            <person name="Ayvaz T."/>
            <person name="Ross M."/>
            <person name="Santibanez J."/>
            <person name="Aqrawi P."/>
            <person name="Gross S."/>
            <person name="Joshi V."/>
            <person name="Fowler G."/>
            <person name="Nazareth L."/>
            <person name="Reid J."/>
            <person name="Worley K."/>
            <person name="Petrosino J."/>
            <person name="Highlander S."/>
            <person name="Gibbs R."/>
        </authorList>
    </citation>
    <scope>NUCLEOTIDE SEQUENCE [LARGE SCALE GENOMIC DNA]</scope>
    <source>
        <strain evidence="3 4">ATCC 33926</strain>
    </source>
</reference>
<dbReference type="PANTHER" id="PTHR44051:SF21">
    <property type="entry name" value="GLUTATHIONE S-TRANSFERASE FAMILY PROTEIN"/>
    <property type="match status" value="1"/>
</dbReference>
<evidence type="ECO:0000259" key="1">
    <source>
        <dbReference type="PROSITE" id="PS50404"/>
    </source>
</evidence>
<dbReference type="AlphaFoldDB" id="A0AA36XLJ1"/>
<dbReference type="PROSITE" id="PS50405">
    <property type="entry name" value="GST_CTER"/>
    <property type="match status" value="1"/>
</dbReference>
<dbReference type="Proteomes" id="UP000004982">
    <property type="component" value="Unassembled WGS sequence"/>
</dbReference>
<feature type="domain" description="GST C-terminal" evidence="2">
    <location>
        <begin position="101"/>
        <end position="226"/>
    </location>
</feature>
<dbReference type="SFLD" id="SFLDG00358">
    <property type="entry name" value="Main_(cytGST)"/>
    <property type="match status" value="1"/>
</dbReference>
<dbReference type="GO" id="GO:0004364">
    <property type="term" value="F:glutathione transferase activity"/>
    <property type="evidence" value="ECO:0007669"/>
    <property type="project" value="UniProtKB-EC"/>
</dbReference>
<dbReference type="InterPro" id="IPR036249">
    <property type="entry name" value="Thioredoxin-like_sf"/>
</dbReference>
<dbReference type="InterPro" id="IPR040079">
    <property type="entry name" value="Glutathione_S-Trfase"/>
</dbReference>
<dbReference type="Pfam" id="PF02798">
    <property type="entry name" value="GST_N"/>
    <property type="match status" value="1"/>
</dbReference>
<dbReference type="EC" id="2.5.1.18" evidence="3"/>
<dbReference type="SUPFAM" id="SSF52833">
    <property type="entry name" value="Thioredoxin-like"/>
    <property type="match status" value="1"/>
</dbReference>
<dbReference type="SFLD" id="SFLDS00019">
    <property type="entry name" value="Glutathione_Transferase_(cytos"/>
    <property type="match status" value="1"/>
</dbReference>
<dbReference type="SFLD" id="SFLDG01150">
    <property type="entry name" value="Main.1:_Beta-like"/>
    <property type="match status" value="1"/>
</dbReference>
<feature type="domain" description="GST N-terminal" evidence="1">
    <location>
        <begin position="15"/>
        <end position="95"/>
    </location>
</feature>
<dbReference type="InterPro" id="IPR004045">
    <property type="entry name" value="Glutathione_S-Trfase_N"/>
</dbReference>
<proteinExistence type="predicted"/>
<organism evidence="3 4">
    <name type="scientific">Neisseria macacae ATCC 33926</name>
    <dbReference type="NCBI Taxonomy" id="997348"/>
    <lineage>
        <taxon>Bacteria</taxon>
        <taxon>Pseudomonadati</taxon>
        <taxon>Pseudomonadota</taxon>
        <taxon>Betaproteobacteria</taxon>
        <taxon>Neisseriales</taxon>
        <taxon>Neisseriaceae</taxon>
        <taxon>Neisseria</taxon>
    </lineage>
</organism>
<evidence type="ECO:0000313" key="4">
    <source>
        <dbReference type="Proteomes" id="UP000004982"/>
    </source>
</evidence>
<sequence length="227" mass="25827">MGFAKTIDRAKGRNMQNITLYTHPFSRGRYVVWMLKECGAEYTVVPVQFGTQMKSAEYLAINPQGQVPALKFGDAVLTESTAIITFLAEQFPDKHLIPAAGTLERGEYYRWMCILMHLEYAAFNKLHNLPVDTPECRRQIGYGDFDTAWNTLREHLKNRDYIVGNSFTAMDLYCSALILHLTQNWKVLPADETDVLQRYAAKHLARPAFAETTAWMLETAAQMPPVA</sequence>
<accession>A0AA36XLJ1</accession>
<comment type="caution">
    <text evidence="3">The sequence shown here is derived from an EMBL/GenBank/DDBJ whole genome shotgun (WGS) entry which is preliminary data.</text>
</comment>
<dbReference type="PROSITE" id="PS50404">
    <property type="entry name" value="GST_NTER"/>
    <property type="match status" value="1"/>
</dbReference>
<protein>
    <submittedName>
        <fullName evidence="3">Glutathione S-transferase</fullName>
        <ecNumber evidence="3">2.5.1.18</ecNumber>
    </submittedName>
</protein>
<evidence type="ECO:0000313" key="3">
    <source>
        <dbReference type="EMBL" id="EGQ77873.1"/>
    </source>
</evidence>
<dbReference type="EMBL" id="AFQE01000032">
    <property type="protein sequence ID" value="EGQ77873.1"/>
    <property type="molecule type" value="Genomic_DNA"/>
</dbReference>
<dbReference type="Gene3D" id="3.40.30.10">
    <property type="entry name" value="Glutaredoxin"/>
    <property type="match status" value="1"/>
</dbReference>
<dbReference type="CDD" id="cd03046">
    <property type="entry name" value="GST_N_GTT1_like"/>
    <property type="match status" value="1"/>
</dbReference>
<dbReference type="PANTHER" id="PTHR44051">
    <property type="entry name" value="GLUTATHIONE S-TRANSFERASE-RELATED"/>
    <property type="match status" value="1"/>
</dbReference>
<dbReference type="InterPro" id="IPR010987">
    <property type="entry name" value="Glutathione-S-Trfase_C-like"/>
</dbReference>
<dbReference type="SUPFAM" id="SSF47616">
    <property type="entry name" value="GST C-terminal domain-like"/>
    <property type="match status" value="1"/>
</dbReference>
<dbReference type="InterPro" id="IPR036282">
    <property type="entry name" value="Glutathione-S-Trfase_C_sf"/>
</dbReference>
<evidence type="ECO:0000259" key="2">
    <source>
        <dbReference type="PROSITE" id="PS50405"/>
    </source>
</evidence>
<gene>
    <name evidence="3" type="primary">gst</name>
    <name evidence="3" type="ORF">HMPREF9418_0604</name>
</gene>
<dbReference type="Gene3D" id="1.20.1050.10">
    <property type="match status" value="1"/>
</dbReference>
<name>A0AA36XLJ1_9NEIS</name>
<keyword evidence="3" id="KW-0808">Transferase</keyword>